<evidence type="ECO:0000313" key="3">
    <source>
        <dbReference type="Proteomes" id="UP000035720"/>
    </source>
</evidence>
<feature type="transmembrane region" description="Helical" evidence="1">
    <location>
        <begin position="78"/>
        <end position="97"/>
    </location>
</feature>
<accession>A0A077MDH2</accession>
<feature type="transmembrane region" description="Helical" evidence="1">
    <location>
        <begin position="20"/>
        <end position="38"/>
    </location>
</feature>
<keyword evidence="1" id="KW-0472">Membrane</keyword>
<proteinExistence type="predicted"/>
<dbReference type="STRING" id="1193518.BN13_510005"/>
<dbReference type="InterPro" id="IPR021385">
    <property type="entry name" value="DUF3017"/>
</dbReference>
<reference evidence="2 3" key="1">
    <citation type="journal article" date="2013" name="ISME J.">
        <title>A metabolic model for members of the genus Tetrasphaera involved in enhanced biological phosphorus removal.</title>
        <authorList>
            <person name="Kristiansen R."/>
            <person name="Nguyen H.T.T."/>
            <person name="Saunders A.M."/>
            <person name="Nielsen J.L."/>
            <person name="Wimmer R."/>
            <person name="Le V.Q."/>
            <person name="McIlroy S.J."/>
            <person name="Petrovski S."/>
            <person name="Seviour R.J."/>
            <person name="Calteau A."/>
            <person name="Nielsen K.L."/>
            <person name="Nielsen P.H."/>
        </authorList>
    </citation>
    <scope>NUCLEOTIDE SEQUENCE [LARGE SCALE GENOMIC DNA]</scope>
    <source>
        <strain evidence="2 3">Ben 74</strain>
    </source>
</reference>
<dbReference type="Proteomes" id="UP000035720">
    <property type="component" value="Unassembled WGS sequence"/>
</dbReference>
<keyword evidence="3" id="KW-1185">Reference proteome</keyword>
<keyword evidence="1" id="KW-1133">Transmembrane helix</keyword>
<comment type="caution">
    <text evidence="2">The sequence shown here is derived from an EMBL/GenBank/DDBJ whole genome shotgun (WGS) entry which is preliminary data.</text>
</comment>
<gene>
    <name evidence="2" type="ORF">BN13_510005</name>
</gene>
<evidence type="ECO:0000313" key="2">
    <source>
        <dbReference type="EMBL" id="CCI53935.1"/>
    </source>
</evidence>
<protein>
    <submittedName>
        <fullName evidence="2">Uncharacterized protein</fullName>
    </submittedName>
</protein>
<dbReference type="EMBL" id="CAJC01000163">
    <property type="protein sequence ID" value="CCI53935.1"/>
    <property type="molecule type" value="Genomic_DNA"/>
</dbReference>
<dbReference type="Pfam" id="PF11222">
    <property type="entry name" value="DUF3017"/>
    <property type="match status" value="1"/>
</dbReference>
<keyword evidence="1" id="KW-0812">Transmembrane</keyword>
<evidence type="ECO:0000256" key="1">
    <source>
        <dbReference type="SAM" id="Phobius"/>
    </source>
</evidence>
<dbReference type="AlphaFoldDB" id="A0A077MDH2"/>
<sequence length="103" mass="10859">MTPPPVRRGPEPRPPAVARLGWWWLVIAGFAGGVGWAATDHLLRATVTLGGSCLLGALLRLVLPPRLAGGLITRSRGFDVTLLIVFGAALLIAGFALDLRARV</sequence>
<name>A0A077MDH2_9MICO</name>
<feature type="transmembrane region" description="Helical" evidence="1">
    <location>
        <begin position="45"/>
        <end position="63"/>
    </location>
</feature>
<organism evidence="2 3">
    <name type="scientific">Nostocoides jenkinsii Ben 74</name>
    <dbReference type="NCBI Taxonomy" id="1193518"/>
    <lineage>
        <taxon>Bacteria</taxon>
        <taxon>Bacillati</taxon>
        <taxon>Actinomycetota</taxon>
        <taxon>Actinomycetes</taxon>
        <taxon>Micrococcales</taxon>
        <taxon>Intrasporangiaceae</taxon>
        <taxon>Nostocoides</taxon>
    </lineage>
</organism>
<dbReference type="RefSeq" id="WP_048546318.1">
    <property type="nucleotide sequence ID" value="NZ_HF571038.1"/>
</dbReference>